<gene>
    <name evidence="2" type="ORF">VFH_II160200</name>
</gene>
<keyword evidence="1" id="KW-1133">Transmembrane helix</keyword>
<evidence type="ECO:0000256" key="1">
    <source>
        <dbReference type="SAM" id="Phobius"/>
    </source>
</evidence>
<dbReference type="AlphaFoldDB" id="A0AAV0ZQB7"/>
<keyword evidence="3" id="KW-1185">Reference proteome</keyword>
<reference evidence="2 3" key="1">
    <citation type="submission" date="2023-01" db="EMBL/GenBank/DDBJ databases">
        <authorList>
            <person name="Kreplak J."/>
        </authorList>
    </citation>
    <scope>NUCLEOTIDE SEQUENCE [LARGE SCALE GENOMIC DNA]</scope>
</reference>
<organism evidence="2 3">
    <name type="scientific">Vicia faba</name>
    <name type="common">Broad bean</name>
    <name type="synonym">Faba vulgaris</name>
    <dbReference type="NCBI Taxonomy" id="3906"/>
    <lineage>
        <taxon>Eukaryota</taxon>
        <taxon>Viridiplantae</taxon>
        <taxon>Streptophyta</taxon>
        <taxon>Embryophyta</taxon>
        <taxon>Tracheophyta</taxon>
        <taxon>Spermatophyta</taxon>
        <taxon>Magnoliopsida</taxon>
        <taxon>eudicotyledons</taxon>
        <taxon>Gunneridae</taxon>
        <taxon>Pentapetalae</taxon>
        <taxon>rosids</taxon>
        <taxon>fabids</taxon>
        <taxon>Fabales</taxon>
        <taxon>Fabaceae</taxon>
        <taxon>Papilionoideae</taxon>
        <taxon>50 kb inversion clade</taxon>
        <taxon>NPAAA clade</taxon>
        <taxon>Hologalegina</taxon>
        <taxon>IRL clade</taxon>
        <taxon>Fabeae</taxon>
        <taxon>Vicia</taxon>
    </lineage>
</organism>
<protein>
    <submittedName>
        <fullName evidence="2">Uncharacterized protein</fullName>
    </submittedName>
</protein>
<keyword evidence="1" id="KW-0812">Transmembrane</keyword>
<name>A0AAV0ZQB7_VICFA</name>
<proteinExistence type="predicted"/>
<feature type="transmembrane region" description="Helical" evidence="1">
    <location>
        <begin position="20"/>
        <end position="43"/>
    </location>
</feature>
<evidence type="ECO:0000313" key="2">
    <source>
        <dbReference type="EMBL" id="CAI8599124.1"/>
    </source>
</evidence>
<dbReference type="Proteomes" id="UP001157006">
    <property type="component" value="Chromosome 2"/>
</dbReference>
<dbReference type="EMBL" id="OX451737">
    <property type="protein sequence ID" value="CAI8599124.1"/>
    <property type="molecule type" value="Genomic_DNA"/>
</dbReference>
<evidence type="ECO:0000313" key="3">
    <source>
        <dbReference type="Proteomes" id="UP001157006"/>
    </source>
</evidence>
<accession>A0AAV0ZQB7</accession>
<sequence length="154" mass="17807">MWIINSESCPVITVPGTSTGYMFLGLLVLPFCLDGITGSACVLCDTEMRNHRETVIPQIGCVLDYRELQTGVSEIHICTMHKYICTERLECLFILQQKDIIANEMYFTVCLVSEVLPKLRLKRRKSHVRCRRLDLAKQKFLCFELVYLAYHLQN</sequence>
<keyword evidence="1" id="KW-0472">Membrane</keyword>